<feature type="region of interest" description="Disordered" evidence="2">
    <location>
        <begin position="1"/>
        <end position="27"/>
    </location>
</feature>
<keyword evidence="5" id="KW-1185">Reference proteome</keyword>
<dbReference type="Proteomes" id="UP001147700">
    <property type="component" value="Unassembled WGS sequence"/>
</dbReference>
<evidence type="ECO:0000256" key="1">
    <source>
        <dbReference type="ARBA" id="ARBA00022553"/>
    </source>
</evidence>
<dbReference type="SUPFAM" id="SSF49879">
    <property type="entry name" value="SMAD/FHA domain"/>
    <property type="match status" value="1"/>
</dbReference>
<dbReference type="RefSeq" id="WP_202952198.1">
    <property type="nucleotide sequence ID" value="NZ_JAPCID010000005.1"/>
</dbReference>
<organism evidence="4 5">
    <name type="scientific">Solirubrobacter deserti</name>
    <dbReference type="NCBI Taxonomy" id="2282478"/>
    <lineage>
        <taxon>Bacteria</taxon>
        <taxon>Bacillati</taxon>
        <taxon>Actinomycetota</taxon>
        <taxon>Thermoleophilia</taxon>
        <taxon>Solirubrobacterales</taxon>
        <taxon>Solirubrobacteraceae</taxon>
        <taxon>Solirubrobacter</taxon>
    </lineage>
</organism>
<dbReference type="PANTHER" id="PTHR23308">
    <property type="entry name" value="NUCLEAR INHIBITOR OF PROTEIN PHOSPHATASE-1"/>
    <property type="match status" value="1"/>
</dbReference>
<reference evidence="4" key="1">
    <citation type="submission" date="2022-10" db="EMBL/GenBank/DDBJ databases">
        <title>The WGS of Solirubrobacter sp. CPCC 204708.</title>
        <authorList>
            <person name="Jiang Z."/>
        </authorList>
    </citation>
    <scope>NUCLEOTIDE SEQUENCE</scope>
    <source>
        <strain evidence="4">CPCC 204708</strain>
    </source>
</reference>
<dbReference type="Gene3D" id="2.60.200.20">
    <property type="match status" value="1"/>
</dbReference>
<dbReference type="SMART" id="SM00240">
    <property type="entry name" value="FHA"/>
    <property type="match status" value="1"/>
</dbReference>
<evidence type="ECO:0000313" key="5">
    <source>
        <dbReference type="Proteomes" id="UP001147700"/>
    </source>
</evidence>
<comment type="caution">
    <text evidence="4">The sequence shown here is derived from an EMBL/GenBank/DDBJ whole genome shotgun (WGS) entry which is preliminary data.</text>
</comment>
<sequence>MAIADPQPPHVEAPTQETGTLPRLEDQERRRVSLTLPRIAPGRYLAMEDGDDILLFLLATDNMHIGRSPAADILLDDASVSRRHALITKRGETTVILDDRSLNGVQVNGVRVSEAELKDGDVVLIGHVTLRYVERA</sequence>
<dbReference type="EMBL" id="JAPCID010000005">
    <property type="protein sequence ID" value="MDA0136593.1"/>
    <property type="molecule type" value="Genomic_DNA"/>
</dbReference>
<dbReference type="Pfam" id="PF00498">
    <property type="entry name" value="FHA"/>
    <property type="match status" value="1"/>
</dbReference>
<evidence type="ECO:0000313" key="4">
    <source>
        <dbReference type="EMBL" id="MDA0136593.1"/>
    </source>
</evidence>
<dbReference type="InterPro" id="IPR000253">
    <property type="entry name" value="FHA_dom"/>
</dbReference>
<evidence type="ECO:0000259" key="3">
    <source>
        <dbReference type="PROSITE" id="PS50006"/>
    </source>
</evidence>
<protein>
    <submittedName>
        <fullName evidence="4">FHA domain-containing protein</fullName>
    </submittedName>
</protein>
<dbReference type="InterPro" id="IPR050923">
    <property type="entry name" value="Cell_Proc_Reg/RNA_Proc"/>
</dbReference>
<gene>
    <name evidence="4" type="ORF">OJ962_03720</name>
</gene>
<name>A0ABT4RDI0_9ACTN</name>
<keyword evidence="1" id="KW-0597">Phosphoprotein</keyword>
<proteinExistence type="predicted"/>
<dbReference type="InterPro" id="IPR008984">
    <property type="entry name" value="SMAD_FHA_dom_sf"/>
</dbReference>
<dbReference type="PROSITE" id="PS50006">
    <property type="entry name" value="FHA_DOMAIN"/>
    <property type="match status" value="1"/>
</dbReference>
<evidence type="ECO:0000256" key="2">
    <source>
        <dbReference type="SAM" id="MobiDB-lite"/>
    </source>
</evidence>
<feature type="compositionally biased region" description="Pro residues" evidence="2">
    <location>
        <begin position="1"/>
        <end position="11"/>
    </location>
</feature>
<accession>A0ABT4RDI0</accession>
<feature type="domain" description="FHA" evidence="3">
    <location>
        <begin position="63"/>
        <end position="112"/>
    </location>
</feature>
<dbReference type="CDD" id="cd00060">
    <property type="entry name" value="FHA"/>
    <property type="match status" value="1"/>
</dbReference>